<keyword evidence="5 7" id="KW-0472">Membrane</keyword>
<keyword evidence="3 7" id="KW-0812">Transmembrane</keyword>
<evidence type="ECO:0000256" key="2">
    <source>
        <dbReference type="ARBA" id="ARBA00022553"/>
    </source>
</evidence>
<feature type="region of interest" description="Disordered" evidence="6">
    <location>
        <begin position="247"/>
        <end position="271"/>
    </location>
</feature>
<keyword evidence="10" id="KW-1185">Reference proteome</keyword>
<proteinExistence type="predicted"/>
<evidence type="ECO:0000256" key="1">
    <source>
        <dbReference type="ARBA" id="ARBA00004141"/>
    </source>
</evidence>
<dbReference type="RefSeq" id="WP_141162369.1">
    <property type="nucleotide sequence ID" value="NZ_VHQG01000001.1"/>
</dbReference>
<feature type="transmembrane region" description="Helical" evidence="7">
    <location>
        <begin position="146"/>
        <end position="172"/>
    </location>
</feature>
<feature type="compositionally biased region" description="Low complexity" evidence="6">
    <location>
        <begin position="472"/>
        <end position="491"/>
    </location>
</feature>
<dbReference type="AlphaFoldDB" id="A0A506XY59"/>
<feature type="transmembrane region" description="Helical" evidence="7">
    <location>
        <begin position="192"/>
        <end position="212"/>
    </location>
</feature>
<evidence type="ECO:0000256" key="3">
    <source>
        <dbReference type="ARBA" id="ARBA00022692"/>
    </source>
</evidence>
<comment type="caution">
    <text evidence="9">The sequence shown here is derived from an EMBL/GenBank/DDBJ whole genome shotgun (WGS) entry which is preliminary data.</text>
</comment>
<reference evidence="9 10" key="1">
    <citation type="submission" date="2019-06" db="EMBL/GenBank/DDBJ databases">
        <authorList>
            <person name="Li F."/>
        </authorList>
    </citation>
    <scope>NUCLEOTIDE SEQUENCE [LARGE SCALE GENOMIC DNA]</scope>
    <source>
        <strain evidence="9 10">10F1D-1</strain>
    </source>
</reference>
<feature type="domain" description="FHA" evidence="8">
    <location>
        <begin position="525"/>
        <end position="577"/>
    </location>
</feature>
<evidence type="ECO:0000256" key="6">
    <source>
        <dbReference type="SAM" id="MobiDB-lite"/>
    </source>
</evidence>
<evidence type="ECO:0000256" key="7">
    <source>
        <dbReference type="SAM" id="Phobius"/>
    </source>
</evidence>
<accession>A0A506XY59</accession>
<evidence type="ECO:0000256" key="4">
    <source>
        <dbReference type="ARBA" id="ARBA00022989"/>
    </source>
</evidence>
<comment type="subcellular location">
    <subcellularLocation>
        <location evidence="1">Membrane</location>
        <topology evidence="1">Multi-pass membrane protein</topology>
    </subcellularLocation>
</comment>
<feature type="transmembrane region" description="Helical" evidence="7">
    <location>
        <begin position="119"/>
        <end position="140"/>
    </location>
</feature>
<dbReference type="SUPFAM" id="SSF49879">
    <property type="entry name" value="SMAD/FHA domain"/>
    <property type="match status" value="1"/>
</dbReference>
<dbReference type="GO" id="GO:0016020">
    <property type="term" value="C:membrane"/>
    <property type="evidence" value="ECO:0007669"/>
    <property type="project" value="UniProtKB-SubCell"/>
</dbReference>
<dbReference type="InterPro" id="IPR010432">
    <property type="entry name" value="RDD"/>
</dbReference>
<dbReference type="InterPro" id="IPR008984">
    <property type="entry name" value="SMAD_FHA_dom_sf"/>
</dbReference>
<dbReference type="PRINTS" id="PR01217">
    <property type="entry name" value="PRICHEXTENSN"/>
</dbReference>
<dbReference type="CDD" id="cd00060">
    <property type="entry name" value="FHA"/>
    <property type="match status" value="1"/>
</dbReference>
<evidence type="ECO:0000256" key="5">
    <source>
        <dbReference type="ARBA" id="ARBA00023136"/>
    </source>
</evidence>
<dbReference type="Proteomes" id="UP000316252">
    <property type="component" value="Unassembled WGS sequence"/>
</dbReference>
<evidence type="ECO:0000313" key="9">
    <source>
        <dbReference type="EMBL" id="TPW77844.1"/>
    </source>
</evidence>
<feature type="region of interest" description="Disordered" evidence="6">
    <location>
        <begin position="322"/>
        <end position="493"/>
    </location>
</feature>
<feature type="compositionally biased region" description="Low complexity" evidence="6">
    <location>
        <begin position="253"/>
        <end position="271"/>
    </location>
</feature>
<dbReference type="Pfam" id="PF00498">
    <property type="entry name" value="FHA"/>
    <property type="match status" value="1"/>
</dbReference>
<protein>
    <submittedName>
        <fullName evidence="9">FHA domain-containing protein</fullName>
    </submittedName>
</protein>
<dbReference type="PROSITE" id="PS50006">
    <property type="entry name" value="FHA_DOMAIN"/>
    <property type="match status" value="1"/>
</dbReference>
<dbReference type="SMART" id="SM00240">
    <property type="entry name" value="FHA"/>
    <property type="match status" value="1"/>
</dbReference>
<dbReference type="EMBL" id="VHQG01000001">
    <property type="protein sequence ID" value="TPW77844.1"/>
    <property type="molecule type" value="Genomic_DNA"/>
</dbReference>
<name>A0A506XY59_9MICO</name>
<evidence type="ECO:0000259" key="8">
    <source>
        <dbReference type="PROSITE" id="PS50006"/>
    </source>
</evidence>
<sequence>MSAPTTSAGGQTCWNCRQPLPPGSARCVYCGSPQQAQSAPLVVAPHGVVAAAPPGAPVMPGAPGGLATAPGAPGAGITPAGPYPGTPGPPTPTRGAPAAVADLRGIVHGQRTAGVGARLAAFTVDVIVVAAVGVAAQLLLRSPVLTAVIVAEVLLGLVVLQARTGLGIGNLLLRIRVARLDRPWSPGLGRSLLRGVITSAGWLVGGIGAWFVEITAAFDGSGRRRSWGDLAAGTVVVAVPKRARGAAAQQLHGGRPAAAPGSSSAPGMPAAAPALASTAVPLSLDPASGLGGVPATGSVPVAQPGGVPGAIAPMPGLVTPGMVPLGGAQPGAAQPTPAQPDADPPAAAQHPAAQPPVAPPTPATPPPARAPGQPGGASPSEPIPAQRPFPQQPVEQQTLSQQAPPAAPPNAVAPPPGIAPPTASAPVPPAALQPGAGQPGTPATAPQPGAPAHPAPAGDRQGAGGRVAYSLPPDSASPPADASPGRGAPGDWHTELTLTELRGRARVVLTFDTGQQEQAPIPATVLLGRNPSADDALEIAVAVRDPESTVSKGHARLELTRQGTWVTDSGSTNGTFLVDETGEAERLAPGVRTPVDDGARVRLGNRVFTISTLLEDPE</sequence>
<keyword evidence="2" id="KW-0597">Phosphoprotein</keyword>
<keyword evidence="4 7" id="KW-1133">Transmembrane helix</keyword>
<evidence type="ECO:0000313" key="10">
    <source>
        <dbReference type="Proteomes" id="UP000316252"/>
    </source>
</evidence>
<gene>
    <name evidence="9" type="ORF">FJ657_04140</name>
</gene>
<dbReference type="OrthoDB" id="5111283at2"/>
<feature type="compositionally biased region" description="Polar residues" evidence="6">
    <location>
        <begin position="393"/>
        <end position="402"/>
    </location>
</feature>
<dbReference type="Pfam" id="PF06271">
    <property type="entry name" value="RDD"/>
    <property type="match status" value="1"/>
</dbReference>
<feature type="compositionally biased region" description="Pro residues" evidence="6">
    <location>
        <begin position="381"/>
        <end position="391"/>
    </location>
</feature>
<organism evidence="9 10">
    <name type="scientific">Schumannella soli</name>
    <dbReference type="NCBI Taxonomy" id="2590779"/>
    <lineage>
        <taxon>Bacteria</taxon>
        <taxon>Bacillati</taxon>
        <taxon>Actinomycetota</taxon>
        <taxon>Actinomycetes</taxon>
        <taxon>Micrococcales</taxon>
        <taxon>Microbacteriaceae</taxon>
        <taxon>Schumannella</taxon>
    </lineage>
</organism>
<feature type="compositionally biased region" description="Low complexity" evidence="6">
    <location>
        <begin position="325"/>
        <end position="352"/>
    </location>
</feature>
<dbReference type="Gene3D" id="2.60.200.20">
    <property type="match status" value="1"/>
</dbReference>
<feature type="compositionally biased region" description="Low complexity" evidence="6">
    <location>
        <begin position="370"/>
        <end position="379"/>
    </location>
</feature>
<feature type="compositionally biased region" description="Low complexity" evidence="6">
    <location>
        <begin position="432"/>
        <end position="447"/>
    </location>
</feature>
<dbReference type="InterPro" id="IPR000253">
    <property type="entry name" value="FHA_dom"/>
</dbReference>
<feature type="compositionally biased region" description="Pro residues" evidence="6">
    <location>
        <begin position="405"/>
        <end position="419"/>
    </location>
</feature>
<feature type="compositionally biased region" description="Pro residues" evidence="6">
    <location>
        <begin position="353"/>
        <end position="369"/>
    </location>
</feature>